<accession>A0A165FA40</accession>
<name>A0A165FA40_9BASI</name>
<organism evidence="2 3">
    <name type="scientific">Calocera cornea HHB12733</name>
    <dbReference type="NCBI Taxonomy" id="1353952"/>
    <lineage>
        <taxon>Eukaryota</taxon>
        <taxon>Fungi</taxon>
        <taxon>Dikarya</taxon>
        <taxon>Basidiomycota</taxon>
        <taxon>Agaricomycotina</taxon>
        <taxon>Dacrymycetes</taxon>
        <taxon>Dacrymycetales</taxon>
        <taxon>Dacrymycetaceae</taxon>
        <taxon>Calocera</taxon>
    </lineage>
</organism>
<gene>
    <name evidence="2" type="ORF">CALCODRAFT_483930</name>
</gene>
<dbReference type="Pfam" id="PF04139">
    <property type="entry name" value="Rad9"/>
    <property type="match status" value="1"/>
</dbReference>
<proteinExistence type="predicted"/>
<dbReference type="GO" id="GO:0030896">
    <property type="term" value="C:checkpoint clamp complex"/>
    <property type="evidence" value="ECO:0007669"/>
    <property type="project" value="InterPro"/>
</dbReference>
<sequence length="446" mass="49729">MLQVITNRNPATTPIHRDGLTALTTLLGCLTRFDEDVDIVCHPDTMEFSALNDSRTAFCRISIHRTALASYSILTGAGEQSNLGSALSACMKTKLLYSYLKRYVGNPNIRQIEFKIIDPEWGLRHGLSLEDMQDDDEEDDGPPSKESRLLLRLTEDEKSITRVHRFRLEETREVRCPAEADHRHTLTMTPQALVLILKRLKPVMAAADGSVVWTFYDDRIVLEAETATISTTVTLHIADLDDYIPDPDVVRMSFHIREFATFIQFADKIAVTMTIKYGHEANSIILSAALPPNQEHIFPFSISAHIAVSHLPPPPQPANQSIYEDAADAVPPPRKIRKLSNDNGGSKKTMRPYPSPSHAVSASSEASRRRHPLQEVTNANAEGARVEDRREESNTPSIAHFAAVPLLLESVAMADLFDNPWEDEEAAGPEFGPTPDTERFTPLFDD</sequence>
<dbReference type="PANTHER" id="PTHR15237">
    <property type="entry name" value="DNA REPAIR PROTEIN RAD9"/>
    <property type="match status" value="1"/>
</dbReference>
<dbReference type="OrthoDB" id="10644007at2759"/>
<dbReference type="InterPro" id="IPR046938">
    <property type="entry name" value="DNA_clamp_sf"/>
</dbReference>
<dbReference type="EMBL" id="KV423977">
    <property type="protein sequence ID" value="KZT56455.1"/>
    <property type="molecule type" value="Genomic_DNA"/>
</dbReference>
<feature type="region of interest" description="Disordered" evidence="1">
    <location>
        <begin position="422"/>
        <end position="446"/>
    </location>
</feature>
<evidence type="ECO:0000313" key="2">
    <source>
        <dbReference type="EMBL" id="KZT56455.1"/>
    </source>
</evidence>
<dbReference type="GO" id="GO:0071479">
    <property type="term" value="P:cellular response to ionizing radiation"/>
    <property type="evidence" value="ECO:0007669"/>
    <property type="project" value="TreeGrafter"/>
</dbReference>
<evidence type="ECO:0000313" key="3">
    <source>
        <dbReference type="Proteomes" id="UP000076842"/>
    </source>
</evidence>
<dbReference type="FunCoup" id="A0A165FA40">
    <property type="interactions" value="331"/>
</dbReference>
<feature type="compositionally biased region" description="Low complexity" evidence="1">
    <location>
        <begin position="356"/>
        <end position="365"/>
    </location>
</feature>
<dbReference type="Gene3D" id="3.70.10.10">
    <property type="match status" value="1"/>
</dbReference>
<dbReference type="Proteomes" id="UP000076842">
    <property type="component" value="Unassembled WGS sequence"/>
</dbReference>
<feature type="compositionally biased region" description="Basic and acidic residues" evidence="1">
    <location>
        <begin position="384"/>
        <end position="393"/>
    </location>
</feature>
<protein>
    <recommendedName>
        <fullName evidence="4">Rad9-domain-containing protein</fullName>
    </recommendedName>
</protein>
<dbReference type="SUPFAM" id="SSF55979">
    <property type="entry name" value="DNA clamp"/>
    <property type="match status" value="1"/>
</dbReference>
<dbReference type="GO" id="GO:0000076">
    <property type="term" value="P:DNA replication checkpoint signaling"/>
    <property type="evidence" value="ECO:0007669"/>
    <property type="project" value="TreeGrafter"/>
</dbReference>
<dbReference type="GO" id="GO:0031573">
    <property type="term" value="P:mitotic intra-S DNA damage checkpoint signaling"/>
    <property type="evidence" value="ECO:0007669"/>
    <property type="project" value="TreeGrafter"/>
</dbReference>
<evidence type="ECO:0000256" key="1">
    <source>
        <dbReference type="SAM" id="MobiDB-lite"/>
    </source>
</evidence>
<dbReference type="AlphaFoldDB" id="A0A165FA40"/>
<dbReference type="InParanoid" id="A0A165FA40"/>
<dbReference type="GO" id="GO:0006281">
    <property type="term" value="P:DNA repair"/>
    <property type="evidence" value="ECO:0007669"/>
    <property type="project" value="TreeGrafter"/>
</dbReference>
<reference evidence="2 3" key="1">
    <citation type="journal article" date="2016" name="Mol. Biol. Evol.">
        <title>Comparative Genomics of Early-Diverging Mushroom-Forming Fungi Provides Insights into the Origins of Lignocellulose Decay Capabilities.</title>
        <authorList>
            <person name="Nagy L.G."/>
            <person name="Riley R."/>
            <person name="Tritt A."/>
            <person name="Adam C."/>
            <person name="Daum C."/>
            <person name="Floudas D."/>
            <person name="Sun H."/>
            <person name="Yadav J.S."/>
            <person name="Pangilinan J."/>
            <person name="Larsson K.H."/>
            <person name="Matsuura K."/>
            <person name="Barry K."/>
            <person name="Labutti K."/>
            <person name="Kuo R."/>
            <person name="Ohm R.A."/>
            <person name="Bhattacharya S.S."/>
            <person name="Shirouzu T."/>
            <person name="Yoshinaga Y."/>
            <person name="Martin F.M."/>
            <person name="Grigoriev I.V."/>
            <person name="Hibbett D.S."/>
        </authorList>
    </citation>
    <scope>NUCLEOTIDE SEQUENCE [LARGE SCALE GENOMIC DNA]</scope>
    <source>
        <strain evidence="2 3">HHB12733</strain>
    </source>
</reference>
<dbReference type="STRING" id="1353952.A0A165FA40"/>
<dbReference type="InterPro" id="IPR007268">
    <property type="entry name" value="Rad9/Ddc1"/>
</dbReference>
<dbReference type="PANTHER" id="PTHR15237:SF0">
    <property type="entry name" value="CELL CYCLE CHECKPOINT CONTROL PROTEIN"/>
    <property type="match status" value="1"/>
</dbReference>
<keyword evidence="3" id="KW-1185">Reference proteome</keyword>
<feature type="region of interest" description="Disordered" evidence="1">
    <location>
        <begin position="329"/>
        <end position="395"/>
    </location>
</feature>
<evidence type="ECO:0008006" key="4">
    <source>
        <dbReference type="Google" id="ProtNLM"/>
    </source>
</evidence>